<comment type="caution">
    <text evidence="3">The sequence shown here is derived from an EMBL/GenBank/DDBJ whole genome shotgun (WGS) entry which is preliminary data.</text>
</comment>
<feature type="compositionally biased region" description="Low complexity" evidence="2">
    <location>
        <begin position="204"/>
        <end position="213"/>
    </location>
</feature>
<reference evidence="3" key="1">
    <citation type="submission" date="2020-11" db="EMBL/GenBank/DDBJ databases">
        <authorList>
            <consortium name="DOE Joint Genome Institute"/>
            <person name="Ahrendt S."/>
            <person name="Riley R."/>
            <person name="Andreopoulos W."/>
            <person name="Labutti K."/>
            <person name="Pangilinan J."/>
            <person name="Ruiz-Duenas F.J."/>
            <person name="Barrasa J.M."/>
            <person name="Sanchez-Garcia M."/>
            <person name="Camarero S."/>
            <person name="Miyauchi S."/>
            <person name="Serrano A."/>
            <person name="Linde D."/>
            <person name="Babiker R."/>
            <person name="Drula E."/>
            <person name="Ayuso-Fernandez I."/>
            <person name="Pacheco R."/>
            <person name="Padilla G."/>
            <person name="Ferreira P."/>
            <person name="Barriuso J."/>
            <person name="Kellner H."/>
            <person name="Castanera R."/>
            <person name="Alfaro M."/>
            <person name="Ramirez L."/>
            <person name="Pisabarro A.G."/>
            <person name="Kuo A."/>
            <person name="Tritt A."/>
            <person name="Lipzen A."/>
            <person name="He G."/>
            <person name="Yan M."/>
            <person name="Ng V."/>
            <person name="Cullen D."/>
            <person name="Martin F."/>
            <person name="Rosso M.-N."/>
            <person name="Henrissat B."/>
            <person name="Hibbett D."/>
            <person name="Martinez A.T."/>
            <person name="Grigoriev I.V."/>
        </authorList>
    </citation>
    <scope>NUCLEOTIDE SEQUENCE</scope>
    <source>
        <strain evidence="3">CBS 506.95</strain>
    </source>
</reference>
<dbReference type="EMBL" id="MU157879">
    <property type="protein sequence ID" value="KAF9525824.1"/>
    <property type="molecule type" value="Genomic_DNA"/>
</dbReference>
<proteinExistence type="predicted"/>
<evidence type="ECO:0000313" key="3">
    <source>
        <dbReference type="EMBL" id="KAF9525824.1"/>
    </source>
</evidence>
<organism evidence="3 4">
    <name type="scientific">Crepidotus variabilis</name>
    <dbReference type="NCBI Taxonomy" id="179855"/>
    <lineage>
        <taxon>Eukaryota</taxon>
        <taxon>Fungi</taxon>
        <taxon>Dikarya</taxon>
        <taxon>Basidiomycota</taxon>
        <taxon>Agaricomycotina</taxon>
        <taxon>Agaricomycetes</taxon>
        <taxon>Agaricomycetidae</taxon>
        <taxon>Agaricales</taxon>
        <taxon>Agaricineae</taxon>
        <taxon>Crepidotaceae</taxon>
        <taxon>Crepidotus</taxon>
    </lineage>
</organism>
<gene>
    <name evidence="3" type="ORF">CPB83DRAFT_896712</name>
</gene>
<sequence length="489" mass="53364">MYDARILQLQEDISKAMVDPTSWANALVAKYNEQLFDLVQELDKVGYGPAAIDDFIAFQDEIQMTGIVENWERLVGLVRDWNLPRLAGVVKMLHMTEEGGQSAVQREINANQKCKMASGQENAYKTLTGKKREASEERHGESTAPAVSGGAMDAPQKRQRTGSASNLDPNAMSAEPAPTLGFNGSHRSRATFRNTDEDTDGDASDSSSSGGTAPLVTKVNKAASLDKRNKIYEGYDRERRLSGLTIEEYEKEDNEEAIERAEATAMGKVYAAAATTRGSSNAGAATKRKKAARQRAAKEADMMPTKAKAAVEPAASVNTWIPKTWSTAAIEGWDWVTEFATKRLNVHTTREPQWQANHIDLLAGATPAETQRIDYASLLDKLPPAVPVMLLELGLLRDQQLSFVADIEGLGNLIDGQTNELAAFQGELNEVETEMALARRDIASRGAAHRRSNDTINQKLDALLATVAKAPMQSPLPQSRVVRFDAGPH</sequence>
<dbReference type="Proteomes" id="UP000807306">
    <property type="component" value="Unassembled WGS sequence"/>
</dbReference>
<name>A0A9P6EB61_9AGAR</name>
<evidence type="ECO:0000256" key="2">
    <source>
        <dbReference type="SAM" id="MobiDB-lite"/>
    </source>
</evidence>
<accession>A0A9P6EB61</accession>
<evidence type="ECO:0000256" key="1">
    <source>
        <dbReference type="SAM" id="Coils"/>
    </source>
</evidence>
<dbReference type="AlphaFoldDB" id="A0A9P6EB61"/>
<keyword evidence="1" id="KW-0175">Coiled coil</keyword>
<keyword evidence="4" id="KW-1185">Reference proteome</keyword>
<feature type="compositionally biased region" description="Basic and acidic residues" evidence="2">
    <location>
        <begin position="130"/>
        <end position="141"/>
    </location>
</feature>
<feature type="region of interest" description="Disordered" evidence="2">
    <location>
        <begin position="129"/>
        <end position="215"/>
    </location>
</feature>
<feature type="coiled-coil region" evidence="1">
    <location>
        <begin position="414"/>
        <end position="441"/>
    </location>
</feature>
<evidence type="ECO:0000313" key="4">
    <source>
        <dbReference type="Proteomes" id="UP000807306"/>
    </source>
</evidence>
<protein>
    <submittedName>
        <fullName evidence="3">Uncharacterized protein</fullName>
    </submittedName>
</protein>